<feature type="signal peptide" evidence="8">
    <location>
        <begin position="1"/>
        <end position="27"/>
    </location>
</feature>
<dbReference type="SUPFAM" id="SSF51445">
    <property type="entry name" value="(Trans)glycosidases"/>
    <property type="match status" value="1"/>
</dbReference>
<sequence>MELVKLVVLTASLISVVTLIFLPPVTPQSQNYACDKTNPETAQFIFCDTSLSYEDRVDDLISRLTLQEKVQQLGNHAAGVSRLGIPQYEWWSEALHGVSDVGYGVKFNATVPGATSFPAVIMCAATFNETLWLKMGEVVSTEARAMHNVGQAGLTFWSPNVNVFRDPRWGRGQETPGEDPLLVSRYGVNYVKGLQDTGEGVSGGGHNSRLKVSSCCKHYTAYDLDNWRGIDRFHFDAKVTKQDMEDTYQPPFRSCVEEAHVSSVMCSYNRVNGIPTCADPELLQGFVRDQWKLNGYIVSDCDSVEVYYNTIHYTTTPEDAVALALKAGLNMNCGDFLPKYTENAVNSNKVDESTVNQALSYNYMVLMRLGFFDGNPKSLLFGNLGPSDVCTDDHQQLALSAARQGIVLLKNKGALPLSNDTIKNFAVIGPNGNVTTTMLSNYAGVPCKFTTPLEGLAKYISKALSYEPGCGSISCPNRTGIAAATKVAATADVVLLIVGLDQSMEREGLDRDNLILPGYQEELINSVADATNGVVVLAIMSGSPIDITFAKDDTRIKAILWVGYPGQAGGDAIAQVIFGDYNPAGRSPFTWYPKEYAEQVSMTDMRMRANASSNFPGRTYRFYTGKPIYEFGHGLSYSTFTKSIVSIPSTLIVQLNSPLGLEVTNVHQQDGQAIDVSMIKNCDKLQIKIVLEVRNIGTMVGDHVVLVFWKPPNSEVVAGEPNKELIGFTTVEVEKGNSRNVSVGINGCERLSVTDGDGKRKLVTGKHVIMIGSSIERPLKHNIDVKVADNGYEHKIIASM</sequence>
<evidence type="ECO:0000313" key="10">
    <source>
        <dbReference type="EMBL" id="CAL1369331.1"/>
    </source>
</evidence>
<protein>
    <recommendedName>
        <fullName evidence="9">Fibronectin type III-like domain-containing protein</fullName>
    </recommendedName>
</protein>
<dbReference type="PANTHER" id="PTHR42721">
    <property type="entry name" value="SUGAR HYDROLASE-RELATED"/>
    <property type="match status" value="1"/>
</dbReference>
<evidence type="ECO:0000256" key="8">
    <source>
        <dbReference type="SAM" id="SignalP"/>
    </source>
</evidence>
<dbReference type="GO" id="GO:0046556">
    <property type="term" value="F:alpha-L-arabinofuranosidase activity"/>
    <property type="evidence" value="ECO:0007669"/>
    <property type="project" value="TreeGrafter"/>
</dbReference>
<dbReference type="GO" id="GO:0005576">
    <property type="term" value="C:extracellular region"/>
    <property type="evidence" value="ECO:0007669"/>
    <property type="project" value="UniProtKB-SubCell"/>
</dbReference>
<dbReference type="EMBL" id="OZ034815">
    <property type="protein sequence ID" value="CAL1369331.1"/>
    <property type="molecule type" value="Genomic_DNA"/>
</dbReference>
<dbReference type="Gene3D" id="2.60.40.10">
    <property type="entry name" value="Immunoglobulins"/>
    <property type="match status" value="1"/>
</dbReference>
<organism evidence="10 11">
    <name type="scientific">Linum trigynum</name>
    <dbReference type="NCBI Taxonomy" id="586398"/>
    <lineage>
        <taxon>Eukaryota</taxon>
        <taxon>Viridiplantae</taxon>
        <taxon>Streptophyta</taxon>
        <taxon>Embryophyta</taxon>
        <taxon>Tracheophyta</taxon>
        <taxon>Spermatophyta</taxon>
        <taxon>Magnoliopsida</taxon>
        <taxon>eudicotyledons</taxon>
        <taxon>Gunneridae</taxon>
        <taxon>Pentapetalae</taxon>
        <taxon>rosids</taxon>
        <taxon>fabids</taxon>
        <taxon>Malpighiales</taxon>
        <taxon>Linaceae</taxon>
        <taxon>Linum</taxon>
    </lineage>
</organism>
<dbReference type="InterPro" id="IPR017853">
    <property type="entry name" value="GH"/>
</dbReference>
<dbReference type="Pfam" id="PF14310">
    <property type="entry name" value="Fn3-like"/>
    <property type="match status" value="1"/>
</dbReference>
<evidence type="ECO:0000256" key="7">
    <source>
        <dbReference type="ARBA" id="ARBA00023295"/>
    </source>
</evidence>
<dbReference type="Gene3D" id="3.40.50.1700">
    <property type="entry name" value="Glycoside hydrolase family 3 C-terminal domain"/>
    <property type="match status" value="1"/>
</dbReference>
<proteinExistence type="inferred from homology"/>
<dbReference type="SUPFAM" id="SSF52279">
    <property type="entry name" value="Beta-D-glucan exohydrolase, C-terminal domain"/>
    <property type="match status" value="1"/>
</dbReference>
<dbReference type="InterPro" id="IPR013783">
    <property type="entry name" value="Ig-like_fold"/>
</dbReference>
<dbReference type="FunFam" id="3.20.20.300:FF:000004">
    <property type="entry name" value="probable beta-D-xylosidase 7"/>
    <property type="match status" value="1"/>
</dbReference>
<dbReference type="PRINTS" id="PR00133">
    <property type="entry name" value="GLHYDRLASE3"/>
</dbReference>
<reference evidence="10 11" key="1">
    <citation type="submission" date="2024-04" db="EMBL/GenBank/DDBJ databases">
        <authorList>
            <person name="Fracassetti M."/>
        </authorList>
    </citation>
    <scope>NUCLEOTIDE SEQUENCE [LARGE SCALE GENOMIC DNA]</scope>
</reference>
<dbReference type="GO" id="GO:0009044">
    <property type="term" value="F:xylan 1,4-beta-xylosidase activity"/>
    <property type="evidence" value="ECO:0007669"/>
    <property type="project" value="InterPro"/>
</dbReference>
<dbReference type="Pfam" id="PF00933">
    <property type="entry name" value="Glyco_hydro_3"/>
    <property type="match status" value="1"/>
</dbReference>
<dbReference type="AlphaFoldDB" id="A0AAV2D8H9"/>
<comment type="subcellular location">
    <subcellularLocation>
        <location evidence="1">Secreted</location>
    </subcellularLocation>
</comment>
<evidence type="ECO:0000256" key="3">
    <source>
        <dbReference type="ARBA" id="ARBA00022525"/>
    </source>
</evidence>
<dbReference type="GO" id="GO:0045493">
    <property type="term" value="P:xylan catabolic process"/>
    <property type="evidence" value="ECO:0007669"/>
    <property type="project" value="InterPro"/>
</dbReference>
<evidence type="ECO:0000256" key="2">
    <source>
        <dbReference type="ARBA" id="ARBA00005336"/>
    </source>
</evidence>
<evidence type="ECO:0000256" key="1">
    <source>
        <dbReference type="ARBA" id="ARBA00004613"/>
    </source>
</evidence>
<dbReference type="InterPro" id="IPR026891">
    <property type="entry name" value="Fn3-like"/>
</dbReference>
<dbReference type="PANTHER" id="PTHR42721:SF3">
    <property type="entry name" value="BETA-D-XYLOSIDASE 5-RELATED"/>
    <property type="match status" value="1"/>
</dbReference>
<keyword evidence="7" id="KW-0326">Glycosidase</keyword>
<evidence type="ECO:0000313" key="11">
    <source>
        <dbReference type="Proteomes" id="UP001497516"/>
    </source>
</evidence>
<evidence type="ECO:0000256" key="6">
    <source>
        <dbReference type="ARBA" id="ARBA00023180"/>
    </source>
</evidence>
<dbReference type="InterPro" id="IPR036881">
    <property type="entry name" value="Glyco_hydro_3_C_sf"/>
</dbReference>
<dbReference type="SMART" id="SM01217">
    <property type="entry name" value="Fn3_like"/>
    <property type="match status" value="1"/>
</dbReference>
<dbReference type="InterPro" id="IPR044993">
    <property type="entry name" value="BXL"/>
</dbReference>
<feature type="chain" id="PRO_5043909450" description="Fibronectin type III-like domain-containing protein" evidence="8">
    <location>
        <begin position="28"/>
        <end position="800"/>
    </location>
</feature>
<dbReference type="FunFam" id="3.40.50.1700:FF:000001">
    <property type="entry name" value="probable beta-D-xylosidase 2"/>
    <property type="match status" value="1"/>
</dbReference>
<evidence type="ECO:0000256" key="4">
    <source>
        <dbReference type="ARBA" id="ARBA00022729"/>
    </source>
</evidence>
<keyword evidence="6" id="KW-0325">Glycoprotein</keyword>
<feature type="domain" description="Fibronectin type III-like" evidence="9">
    <location>
        <begin position="703"/>
        <end position="775"/>
    </location>
</feature>
<dbReference type="Proteomes" id="UP001497516">
    <property type="component" value="Chromosome 2"/>
</dbReference>
<dbReference type="InterPro" id="IPR001764">
    <property type="entry name" value="Glyco_hydro_3_N"/>
</dbReference>
<keyword evidence="11" id="KW-1185">Reference proteome</keyword>
<evidence type="ECO:0000256" key="5">
    <source>
        <dbReference type="ARBA" id="ARBA00022801"/>
    </source>
</evidence>
<keyword evidence="4 8" id="KW-0732">Signal</keyword>
<accession>A0AAV2D8H9</accession>
<dbReference type="Pfam" id="PF01915">
    <property type="entry name" value="Glyco_hydro_3_C"/>
    <property type="match status" value="1"/>
</dbReference>
<dbReference type="GO" id="GO:0031222">
    <property type="term" value="P:arabinan catabolic process"/>
    <property type="evidence" value="ECO:0007669"/>
    <property type="project" value="TreeGrafter"/>
</dbReference>
<keyword evidence="5" id="KW-0378">Hydrolase</keyword>
<comment type="similarity">
    <text evidence="2">Belongs to the glycosyl hydrolase 3 family.</text>
</comment>
<gene>
    <name evidence="10" type="ORF">LTRI10_LOCUS11997</name>
</gene>
<dbReference type="InterPro" id="IPR002772">
    <property type="entry name" value="Glyco_hydro_3_C"/>
</dbReference>
<keyword evidence="3" id="KW-0964">Secreted</keyword>
<dbReference type="InterPro" id="IPR036962">
    <property type="entry name" value="Glyco_hydro_3_N_sf"/>
</dbReference>
<name>A0AAV2D8H9_9ROSI</name>
<dbReference type="Gene3D" id="3.20.20.300">
    <property type="entry name" value="Glycoside hydrolase, family 3, N-terminal domain"/>
    <property type="match status" value="1"/>
</dbReference>
<evidence type="ECO:0000259" key="9">
    <source>
        <dbReference type="SMART" id="SM01217"/>
    </source>
</evidence>